<keyword evidence="1" id="KW-1133">Transmembrane helix</keyword>
<feature type="transmembrane region" description="Helical" evidence="1">
    <location>
        <begin position="35"/>
        <end position="59"/>
    </location>
</feature>
<reference evidence="3 4" key="1">
    <citation type="submission" date="2023-12" db="EMBL/GenBank/DDBJ databases">
        <title>Novel species of the genus Arcicella isolated from rivers.</title>
        <authorList>
            <person name="Lu H."/>
        </authorList>
    </citation>
    <scope>NUCLEOTIDE SEQUENCE [LARGE SCALE GENOMIC DNA]</scope>
    <source>
        <strain evidence="3 4">LMG 21963</strain>
    </source>
</reference>
<dbReference type="InterPro" id="IPR021309">
    <property type="entry name" value="YgaP-like_TM"/>
</dbReference>
<evidence type="ECO:0000313" key="4">
    <source>
        <dbReference type="Proteomes" id="UP001304671"/>
    </source>
</evidence>
<proteinExistence type="predicted"/>
<protein>
    <submittedName>
        <fullName evidence="3">DUF2892 domain-containing protein</fullName>
    </submittedName>
</protein>
<name>A0ABU5QS67_9BACT</name>
<keyword evidence="1" id="KW-0472">Membrane</keyword>
<gene>
    <name evidence="3" type="ORF">VB264_17105</name>
</gene>
<keyword evidence="1" id="KW-0812">Transmembrane</keyword>
<dbReference type="RefSeq" id="WP_323251211.1">
    <property type="nucleotide sequence ID" value="NZ_JAYFUL010000032.1"/>
</dbReference>
<keyword evidence="4" id="KW-1185">Reference proteome</keyword>
<organism evidence="3 4">
    <name type="scientific">Arcicella aquatica</name>
    <dbReference type="NCBI Taxonomy" id="217141"/>
    <lineage>
        <taxon>Bacteria</taxon>
        <taxon>Pseudomonadati</taxon>
        <taxon>Bacteroidota</taxon>
        <taxon>Cytophagia</taxon>
        <taxon>Cytophagales</taxon>
        <taxon>Flectobacillaceae</taxon>
        <taxon>Arcicella</taxon>
    </lineage>
</organism>
<accession>A0ABU5QS67</accession>
<feature type="domain" description="Inner membrane protein YgaP-like transmembrane" evidence="2">
    <location>
        <begin position="1"/>
        <end position="66"/>
    </location>
</feature>
<evidence type="ECO:0000259" key="2">
    <source>
        <dbReference type="Pfam" id="PF11127"/>
    </source>
</evidence>
<dbReference type="Pfam" id="PF11127">
    <property type="entry name" value="YgaP-like_TM"/>
    <property type="match status" value="1"/>
</dbReference>
<feature type="transmembrane region" description="Helical" evidence="1">
    <location>
        <begin position="12"/>
        <end position="29"/>
    </location>
</feature>
<dbReference type="EMBL" id="JAYFUL010000032">
    <property type="protein sequence ID" value="MEA5259519.1"/>
    <property type="molecule type" value="Genomic_DNA"/>
</dbReference>
<evidence type="ECO:0000313" key="3">
    <source>
        <dbReference type="EMBL" id="MEA5259519.1"/>
    </source>
</evidence>
<sequence length="67" mass="7123">MKKNMGGADRIIRIIVAIFALALYFTGTITGTIGIVTLVVAGIFLLTSFASFCPLYSIFGMNTCGVK</sequence>
<comment type="caution">
    <text evidence="3">The sequence shown here is derived from an EMBL/GenBank/DDBJ whole genome shotgun (WGS) entry which is preliminary data.</text>
</comment>
<evidence type="ECO:0000256" key="1">
    <source>
        <dbReference type="SAM" id="Phobius"/>
    </source>
</evidence>
<dbReference type="Proteomes" id="UP001304671">
    <property type="component" value="Unassembled WGS sequence"/>
</dbReference>